<accession>A0A7Z7I226</accession>
<reference evidence="1 2" key="1">
    <citation type="submission" date="2017-09" db="EMBL/GenBank/DDBJ databases">
        <authorList>
            <person name="Varghese N."/>
            <person name="Submissions S."/>
        </authorList>
    </citation>
    <scope>NUCLEOTIDE SEQUENCE [LARGE SCALE GENOMIC DNA]</scope>
    <source>
        <strain evidence="1 2">OK806</strain>
    </source>
</reference>
<evidence type="ECO:0000313" key="2">
    <source>
        <dbReference type="Proteomes" id="UP000219522"/>
    </source>
</evidence>
<organism evidence="1 2">
    <name type="scientific">Caballeronia arationis</name>
    <dbReference type="NCBI Taxonomy" id="1777142"/>
    <lineage>
        <taxon>Bacteria</taxon>
        <taxon>Pseudomonadati</taxon>
        <taxon>Pseudomonadota</taxon>
        <taxon>Betaproteobacteria</taxon>
        <taxon>Burkholderiales</taxon>
        <taxon>Burkholderiaceae</taxon>
        <taxon>Caballeronia</taxon>
    </lineage>
</organism>
<dbReference type="Gene3D" id="2.130.10.10">
    <property type="entry name" value="YVTN repeat-like/Quinoprotein amine dehydrogenase"/>
    <property type="match status" value="2"/>
</dbReference>
<dbReference type="InterPro" id="IPR011964">
    <property type="entry name" value="YVTN_b-propeller_repeat"/>
</dbReference>
<comment type="caution">
    <text evidence="1">The sequence shown here is derived from an EMBL/GenBank/DDBJ whole genome shotgun (WGS) entry which is preliminary data.</text>
</comment>
<gene>
    <name evidence="1" type="ORF">SAMN05446927_0792</name>
</gene>
<dbReference type="InterPro" id="IPR011048">
    <property type="entry name" value="Haem_d1_sf"/>
</dbReference>
<dbReference type="PANTHER" id="PTHR47197:SF3">
    <property type="entry name" value="DIHYDRO-HEME D1 DEHYDROGENASE"/>
    <property type="match status" value="1"/>
</dbReference>
<protein>
    <submittedName>
        <fullName evidence="1">40-residue YVTN family beta-propeller repeat-containing protein</fullName>
    </submittedName>
</protein>
<dbReference type="NCBIfam" id="TIGR02276">
    <property type="entry name" value="beta_rpt_yvtn"/>
    <property type="match status" value="1"/>
</dbReference>
<dbReference type="SUPFAM" id="SSF51004">
    <property type="entry name" value="C-terminal (heme d1) domain of cytochrome cd1-nitrite reductase"/>
    <property type="match status" value="1"/>
</dbReference>
<name>A0A7Z7I226_9BURK</name>
<sequence>MGQCGAAVEHGYGCAANRMKRIQQREEIDGVSRAARAAQSGAGLFVALASAHVWVSKGAKPARSGTVRRAGVMTLLAFSVITASASGAARAESSPAAAVPLEKVSDVPLGGRTTRLDYASLDPGRHLLFVAHLGDSQVIVFDVQASRVVGRVAGVSSVHGVLALPELNRVYATATGRGEVVAIDPASLNVIARVPTGGYPDGLAYAPGSHKLYISDEEAGNEAVIDVGSNTRIATIALGGEAGNSQYDSITGHIFVNVQTRNQLVEIDPAADKIVARYDLPGAKGNHGLLIDPEHRLAFIACEGNDTLIAFDLRTMRPLASFQVGSGPDVIAYDPVFKYLYVASEAGPVSMFRVATGSVTKLGDEFVGPNAHVVAVDAATHRIYFPLKNLNGHTALRIFEAKP</sequence>
<keyword evidence="2" id="KW-1185">Reference proteome</keyword>
<dbReference type="AlphaFoldDB" id="A0A7Z7I226"/>
<evidence type="ECO:0000313" key="1">
    <source>
        <dbReference type="EMBL" id="SOE54259.1"/>
    </source>
</evidence>
<dbReference type="PANTHER" id="PTHR47197">
    <property type="entry name" value="PROTEIN NIRF"/>
    <property type="match status" value="1"/>
</dbReference>
<dbReference type="EMBL" id="OCSU01000001">
    <property type="protein sequence ID" value="SOE54259.1"/>
    <property type="molecule type" value="Genomic_DNA"/>
</dbReference>
<dbReference type="Proteomes" id="UP000219522">
    <property type="component" value="Unassembled WGS sequence"/>
</dbReference>
<dbReference type="InterPro" id="IPR051200">
    <property type="entry name" value="Host-pathogen_enzymatic-act"/>
</dbReference>
<dbReference type="InterPro" id="IPR015943">
    <property type="entry name" value="WD40/YVTN_repeat-like_dom_sf"/>
</dbReference>
<proteinExistence type="predicted"/>